<evidence type="ECO:0000313" key="2">
    <source>
        <dbReference type="EMBL" id="PAK79086.1"/>
    </source>
</evidence>
<organism evidence="2 3">
    <name type="scientific">Acetobacter fabarum</name>
    <dbReference type="NCBI Taxonomy" id="483199"/>
    <lineage>
        <taxon>Bacteria</taxon>
        <taxon>Pseudomonadati</taxon>
        <taxon>Pseudomonadota</taxon>
        <taxon>Alphaproteobacteria</taxon>
        <taxon>Acetobacterales</taxon>
        <taxon>Acetobacteraceae</taxon>
        <taxon>Acetobacter</taxon>
    </lineage>
</organism>
<dbReference type="AlphaFoldDB" id="A0A269Y342"/>
<sequence length="210" mass="21527">MPLCPPPAGPNAMPHNHAGTRPEQNTTPEPAVYLAGPGVFALDARAQGAQLVAACTRAGLRGLYPLDAALDPKAHAGPAALAAAIARANMGLIRQSRAVIADLSPFRGPNVDDGTAFEIGYAHALGLPVFGYASTTTPMAAYPERVLASGESMSTVMLDNRTTLVDAHNMTVEDFGLPVNLMIATVLADSGTVFSSAQGAIMAAAAHLLT</sequence>
<proteinExistence type="predicted"/>
<gene>
    <name evidence="2" type="ORF">B8X00_04290</name>
</gene>
<dbReference type="Pfam" id="PF05014">
    <property type="entry name" value="Nuc_deoxyrib_tr"/>
    <property type="match status" value="1"/>
</dbReference>
<reference evidence="2 3" key="1">
    <citation type="submission" date="2017-04" db="EMBL/GenBank/DDBJ databases">
        <title>Kefir bacterial isolates.</title>
        <authorList>
            <person name="Kim Y."/>
            <person name="Blasche S."/>
            <person name="Patil K.R."/>
        </authorList>
    </citation>
    <scope>NUCLEOTIDE SEQUENCE [LARGE SCALE GENOMIC DNA]</scope>
    <source>
        <strain evidence="2 3">KR</strain>
    </source>
</reference>
<evidence type="ECO:0000256" key="1">
    <source>
        <dbReference type="SAM" id="MobiDB-lite"/>
    </source>
</evidence>
<dbReference type="EMBL" id="NCXK01000002">
    <property type="protein sequence ID" value="PAK79086.1"/>
    <property type="molecule type" value="Genomic_DNA"/>
</dbReference>
<accession>A0A269Y342</accession>
<evidence type="ECO:0000313" key="3">
    <source>
        <dbReference type="Proteomes" id="UP000216151"/>
    </source>
</evidence>
<dbReference type="InterPro" id="IPR007710">
    <property type="entry name" value="Nucleoside_deoxyribTrfase"/>
</dbReference>
<comment type="caution">
    <text evidence="2">The sequence shown here is derived from an EMBL/GenBank/DDBJ whole genome shotgun (WGS) entry which is preliminary data.</text>
</comment>
<keyword evidence="3" id="KW-1185">Reference proteome</keyword>
<dbReference type="PANTHER" id="PTHR15364:SF0">
    <property type="entry name" value="2'-DEOXYNUCLEOSIDE 5'-PHOSPHATE N-HYDROLASE 1"/>
    <property type="match status" value="1"/>
</dbReference>
<feature type="region of interest" description="Disordered" evidence="1">
    <location>
        <begin position="1"/>
        <end position="30"/>
    </location>
</feature>
<dbReference type="GO" id="GO:0009159">
    <property type="term" value="P:deoxyribonucleoside monophosphate catabolic process"/>
    <property type="evidence" value="ECO:0007669"/>
    <property type="project" value="TreeGrafter"/>
</dbReference>
<name>A0A269Y342_9PROT</name>
<dbReference type="Gene3D" id="3.40.50.450">
    <property type="match status" value="1"/>
</dbReference>
<protein>
    <recommendedName>
        <fullName evidence="4">Nucleoside 2-deoxyribosyltransferase</fullName>
    </recommendedName>
</protein>
<dbReference type="OrthoDB" id="9795789at2"/>
<dbReference type="PANTHER" id="PTHR15364">
    <property type="entry name" value="2'-DEOXYNUCLEOSIDE 5'-PHOSPHATE N-HYDROLASE 1"/>
    <property type="match status" value="1"/>
</dbReference>
<dbReference type="InterPro" id="IPR051239">
    <property type="entry name" value="2'-dNMP_N-hydrolase"/>
</dbReference>
<evidence type="ECO:0008006" key="4">
    <source>
        <dbReference type="Google" id="ProtNLM"/>
    </source>
</evidence>
<dbReference type="Proteomes" id="UP000216151">
    <property type="component" value="Unassembled WGS sequence"/>
</dbReference>
<dbReference type="SUPFAM" id="SSF52309">
    <property type="entry name" value="N-(deoxy)ribosyltransferase-like"/>
    <property type="match status" value="1"/>
</dbReference>
<dbReference type="GO" id="GO:0070694">
    <property type="term" value="F:5-hydroxymethyl-dUMP N-hydrolase activity"/>
    <property type="evidence" value="ECO:0007669"/>
    <property type="project" value="TreeGrafter"/>
</dbReference>